<dbReference type="Proteomes" id="UP001159428">
    <property type="component" value="Unassembled WGS sequence"/>
</dbReference>
<evidence type="ECO:0000313" key="4">
    <source>
        <dbReference type="Proteomes" id="UP001159428"/>
    </source>
</evidence>
<sequence>MLSKSQKLLLAQLVRDNKSVFLAPFSSTVTKKAKQEAWESILRQLNGVGANVDNIKTLRDVIWANIRRGTIKKVSDSKKTGARGSELTELDDTVLDILGRERANLEPVKVEDTPIVFESEEVVCTTPETEDAKAKHETKPSAKPKEAKEDKTSVFQKPTIKSKKGLKRATVSSTAELEEDILRIRKRKLLLECSKLSLEIKIMKKDFEAMD</sequence>
<accession>A0AAU9XPU8</accession>
<organism evidence="3 4">
    <name type="scientific">Pocillopora meandrina</name>
    <dbReference type="NCBI Taxonomy" id="46732"/>
    <lineage>
        <taxon>Eukaryota</taxon>
        <taxon>Metazoa</taxon>
        <taxon>Cnidaria</taxon>
        <taxon>Anthozoa</taxon>
        <taxon>Hexacorallia</taxon>
        <taxon>Scleractinia</taxon>
        <taxon>Astrocoeniina</taxon>
        <taxon>Pocilloporidae</taxon>
        <taxon>Pocillopora</taxon>
    </lineage>
</organism>
<protein>
    <recommendedName>
        <fullName evidence="2">Myb/SANT-like DNA-binding domain-containing protein</fullName>
    </recommendedName>
</protein>
<reference evidence="3 4" key="1">
    <citation type="submission" date="2022-05" db="EMBL/GenBank/DDBJ databases">
        <authorList>
            <consortium name="Genoscope - CEA"/>
            <person name="William W."/>
        </authorList>
    </citation>
    <scope>NUCLEOTIDE SEQUENCE [LARGE SCALE GENOMIC DNA]</scope>
</reference>
<dbReference type="InterPro" id="IPR028002">
    <property type="entry name" value="Myb_DNA-bind_5"/>
</dbReference>
<dbReference type="EMBL" id="CALNXJ010000058">
    <property type="protein sequence ID" value="CAH3155395.1"/>
    <property type="molecule type" value="Genomic_DNA"/>
</dbReference>
<gene>
    <name evidence="3" type="ORF">PMEA_00027957</name>
</gene>
<feature type="compositionally biased region" description="Basic and acidic residues" evidence="1">
    <location>
        <begin position="130"/>
        <end position="152"/>
    </location>
</feature>
<name>A0AAU9XPU8_9CNID</name>
<dbReference type="AlphaFoldDB" id="A0AAU9XPU8"/>
<dbReference type="Pfam" id="PF13873">
    <property type="entry name" value="Myb_DNA-bind_5"/>
    <property type="match status" value="1"/>
</dbReference>
<keyword evidence="4" id="KW-1185">Reference proteome</keyword>
<comment type="caution">
    <text evidence="3">The sequence shown here is derived from an EMBL/GenBank/DDBJ whole genome shotgun (WGS) entry which is preliminary data.</text>
</comment>
<evidence type="ECO:0000259" key="2">
    <source>
        <dbReference type="Pfam" id="PF13873"/>
    </source>
</evidence>
<feature type="region of interest" description="Disordered" evidence="1">
    <location>
        <begin position="127"/>
        <end position="154"/>
    </location>
</feature>
<evidence type="ECO:0000256" key="1">
    <source>
        <dbReference type="SAM" id="MobiDB-lite"/>
    </source>
</evidence>
<proteinExistence type="predicted"/>
<evidence type="ECO:0000313" key="3">
    <source>
        <dbReference type="EMBL" id="CAH3155395.1"/>
    </source>
</evidence>
<feature type="domain" description="Myb/SANT-like DNA-binding" evidence="2">
    <location>
        <begin position="3"/>
        <end position="73"/>
    </location>
</feature>